<keyword evidence="3" id="KW-1185">Reference proteome</keyword>
<dbReference type="Proteomes" id="UP000295215">
    <property type="component" value="Unassembled WGS sequence"/>
</dbReference>
<dbReference type="InterPro" id="IPR025396">
    <property type="entry name" value="DUF4302"/>
</dbReference>
<dbReference type="OrthoDB" id="1150854at2"/>
<dbReference type="Pfam" id="PF14135">
    <property type="entry name" value="DUF4302"/>
    <property type="match status" value="1"/>
</dbReference>
<protein>
    <submittedName>
        <fullName evidence="2">Uncharacterized protein DUF4302</fullName>
    </submittedName>
</protein>
<evidence type="ECO:0000256" key="1">
    <source>
        <dbReference type="SAM" id="SignalP"/>
    </source>
</evidence>
<keyword evidence="1" id="KW-0732">Signal</keyword>
<evidence type="ECO:0000313" key="2">
    <source>
        <dbReference type="EMBL" id="TDS55927.1"/>
    </source>
</evidence>
<accession>A0A4V6Q0N8</accession>
<dbReference type="EMBL" id="SOAG01000021">
    <property type="protein sequence ID" value="TDS55927.1"/>
    <property type="molecule type" value="Genomic_DNA"/>
</dbReference>
<organism evidence="2 3">
    <name type="scientific">Myroides indicus</name>
    <dbReference type="NCBI Taxonomy" id="1323422"/>
    <lineage>
        <taxon>Bacteria</taxon>
        <taxon>Pseudomonadati</taxon>
        <taxon>Bacteroidota</taxon>
        <taxon>Flavobacteriia</taxon>
        <taxon>Flavobacteriales</taxon>
        <taxon>Flavobacteriaceae</taxon>
        <taxon>Myroides</taxon>
    </lineage>
</organism>
<name>A0A4V6Q0N8_9FLAO</name>
<reference evidence="2 3" key="1">
    <citation type="submission" date="2019-03" db="EMBL/GenBank/DDBJ databases">
        <title>Genomic Encyclopedia of Archaeal and Bacterial Type Strains, Phase II (KMG-II): from individual species to whole genera.</title>
        <authorList>
            <person name="Goeker M."/>
        </authorList>
    </citation>
    <scope>NUCLEOTIDE SEQUENCE [LARGE SCALE GENOMIC DNA]</scope>
    <source>
        <strain evidence="2 3">DSM 28213</strain>
    </source>
</reference>
<dbReference type="AlphaFoldDB" id="A0A4V6Q0N8"/>
<proteinExistence type="predicted"/>
<gene>
    <name evidence="2" type="ORF">C8P70_12148</name>
</gene>
<feature type="signal peptide" evidence="1">
    <location>
        <begin position="1"/>
        <end position="29"/>
    </location>
</feature>
<sequence length="435" mass="49641">MINSTIMIKRIIKISLCVFVLTALLSSCKSDNEVFTQSPVEREEARQKELREVLTSSAEGWKLEYFTNDSGIGGFSFLMKFTDDGRVTMISDFNDEGYTETEGEYEIQLRATTSLVFTTRNKIHELSDPMNSALVAGRGFEGEYQFRYYGHTEDEILFRSTKKPDNEIRFVRASNEDWSGFENRKAVVEGLANPDAPIFRSVEVSNGSDIKKYDAIFTSSLRFMSFNDGTDQDLLAGKKGFGIGYTNDGAIISPAIMIDDVEYTEFKWNSTNKELVSVNEGNTVVKIKLVDSPSKWSSEYKDYFFSNKQERLIFQREYLLRAPSNTEKFYNLMEPTSVEQFDIYGQNGMVRVVYFTEEGGQYAYQTPVTDGGNKVVIGNGSWQNESSVPDNIKQLHQGLFEEGEFLVKDQKYNIYYINKIVTVYCGGVVFDTWLF</sequence>
<evidence type="ECO:0000313" key="3">
    <source>
        <dbReference type="Proteomes" id="UP000295215"/>
    </source>
</evidence>
<comment type="caution">
    <text evidence="2">The sequence shown here is derived from an EMBL/GenBank/DDBJ whole genome shotgun (WGS) entry which is preliminary data.</text>
</comment>
<feature type="chain" id="PRO_5020883982" evidence="1">
    <location>
        <begin position="30"/>
        <end position="435"/>
    </location>
</feature>